<dbReference type="Proteomes" id="UP000826656">
    <property type="component" value="Unassembled WGS sequence"/>
</dbReference>
<sequence length="157" mass="17125">MSRANSESIHFMGNTSRGIGNQNFGNNYSLIGGTTQISHGNIIEGQLDEIKEILKILVDERQNQSATGKKHDLAIYSLERKMGQIAGVQNTRAQGSLPSDADPNPKPFNVVVTKGGKDFHRGGNICTTRPSNPRTFTQAVRGHGAQFLGNRLLFFNS</sequence>
<dbReference type="EMBL" id="JAIVGD010000001">
    <property type="protein sequence ID" value="KAH0781810.1"/>
    <property type="molecule type" value="Genomic_DNA"/>
</dbReference>
<evidence type="ECO:0000313" key="1">
    <source>
        <dbReference type="EMBL" id="KAH0781810.1"/>
    </source>
</evidence>
<comment type="caution">
    <text evidence="1">The sequence shown here is derived from an EMBL/GenBank/DDBJ whole genome shotgun (WGS) entry which is preliminary data.</text>
</comment>
<name>A0ABQ7WM88_SOLTU</name>
<reference evidence="1 2" key="1">
    <citation type="journal article" date="2021" name="bioRxiv">
        <title>Chromosome-scale and haplotype-resolved genome assembly of a tetraploid potato cultivar.</title>
        <authorList>
            <person name="Sun H."/>
            <person name="Jiao W.-B."/>
            <person name="Krause K."/>
            <person name="Campoy J.A."/>
            <person name="Goel M."/>
            <person name="Folz-Donahue K."/>
            <person name="Kukat C."/>
            <person name="Huettel B."/>
            <person name="Schneeberger K."/>
        </authorList>
    </citation>
    <scope>NUCLEOTIDE SEQUENCE [LARGE SCALE GENOMIC DNA]</scope>
    <source>
        <strain evidence="1">SolTubOtavaFocal</strain>
        <tissue evidence="1">Leaves</tissue>
    </source>
</reference>
<accession>A0ABQ7WM88</accession>
<proteinExistence type="predicted"/>
<gene>
    <name evidence="1" type="ORF">KY290_001408</name>
</gene>
<organism evidence="1 2">
    <name type="scientific">Solanum tuberosum</name>
    <name type="common">Potato</name>
    <dbReference type="NCBI Taxonomy" id="4113"/>
    <lineage>
        <taxon>Eukaryota</taxon>
        <taxon>Viridiplantae</taxon>
        <taxon>Streptophyta</taxon>
        <taxon>Embryophyta</taxon>
        <taxon>Tracheophyta</taxon>
        <taxon>Spermatophyta</taxon>
        <taxon>Magnoliopsida</taxon>
        <taxon>eudicotyledons</taxon>
        <taxon>Gunneridae</taxon>
        <taxon>Pentapetalae</taxon>
        <taxon>asterids</taxon>
        <taxon>lamiids</taxon>
        <taxon>Solanales</taxon>
        <taxon>Solanaceae</taxon>
        <taxon>Solanoideae</taxon>
        <taxon>Solaneae</taxon>
        <taxon>Solanum</taxon>
    </lineage>
</organism>
<protein>
    <submittedName>
        <fullName evidence="1">Uncharacterized protein</fullName>
    </submittedName>
</protein>
<keyword evidence="2" id="KW-1185">Reference proteome</keyword>
<evidence type="ECO:0000313" key="2">
    <source>
        <dbReference type="Proteomes" id="UP000826656"/>
    </source>
</evidence>